<dbReference type="PANTHER" id="PTHR12687">
    <property type="entry name" value="NUCLEOLAR COMPLEX 2 AND RAD4-RELATED"/>
    <property type="match status" value="1"/>
</dbReference>
<feature type="compositionally biased region" description="Basic and acidic residues" evidence="4">
    <location>
        <begin position="42"/>
        <end position="63"/>
    </location>
</feature>
<keyword evidence="6" id="KW-1185">Reference proteome</keyword>
<evidence type="ECO:0000256" key="3">
    <source>
        <dbReference type="ARBA" id="ARBA00023242"/>
    </source>
</evidence>
<dbReference type="SUPFAM" id="SSF48371">
    <property type="entry name" value="ARM repeat"/>
    <property type="match status" value="1"/>
</dbReference>
<feature type="compositionally biased region" description="Basic residues" evidence="4">
    <location>
        <begin position="28"/>
        <end position="41"/>
    </location>
</feature>
<dbReference type="PANTHER" id="PTHR12687:SF4">
    <property type="entry name" value="NUCLEOLAR COMPLEX PROTEIN 2 HOMOLOG"/>
    <property type="match status" value="1"/>
</dbReference>
<evidence type="ECO:0000256" key="1">
    <source>
        <dbReference type="ARBA" id="ARBA00004123"/>
    </source>
</evidence>
<dbReference type="EMBL" id="JBBJBU010000006">
    <property type="protein sequence ID" value="KAK7204922.1"/>
    <property type="molecule type" value="Genomic_DNA"/>
</dbReference>
<organism evidence="5 6">
    <name type="scientific">Myxozyma melibiosi</name>
    <dbReference type="NCBI Taxonomy" id="54550"/>
    <lineage>
        <taxon>Eukaryota</taxon>
        <taxon>Fungi</taxon>
        <taxon>Dikarya</taxon>
        <taxon>Ascomycota</taxon>
        <taxon>Saccharomycotina</taxon>
        <taxon>Lipomycetes</taxon>
        <taxon>Lipomycetales</taxon>
        <taxon>Lipomycetaceae</taxon>
        <taxon>Myxozyma</taxon>
    </lineage>
</organism>
<feature type="region of interest" description="Disordered" evidence="4">
    <location>
        <begin position="89"/>
        <end position="173"/>
    </location>
</feature>
<feature type="compositionally biased region" description="Basic and acidic residues" evidence="4">
    <location>
        <begin position="691"/>
        <end position="704"/>
    </location>
</feature>
<reference evidence="5 6" key="1">
    <citation type="submission" date="2024-03" db="EMBL/GenBank/DDBJ databases">
        <title>Genome-scale model development and genomic sequencing of the oleaginous clade Lipomyces.</title>
        <authorList>
            <consortium name="Lawrence Berkeley National Laboratory"/>
            <person name="Czajka J.J."/>
            <person name="Han Y."/>
            <person name="Kim J."/>
            <person name="Mondo S.J."/>
            <person name="Hofstad B.A."/>
            <person name="Robles A."/>
            <person name="Haridas S."/>
            <person name="Riley R."/>
            <person name="LaButti K."/>
            <person name="Pangilinan J."/>
            <person name="Andreopoulos W."/>
            <person name="Lipzen A."/>
            <person name="Yan J."/>
            <person name="Wang M."/>
            <person name="Ng V."/>
            <person name="Grigoriev I.V."/>
            <person name="Spatafora J.W."/>
            <person name="Magnuson J.K."/>
            <person name="Baker S.E."/>
            <person name="Pomraning K.R."/>
        </authorList>
    </citation>
    <scope>NUCLEOTIDE SEQUENCE [LARGE SCALE GENOMIC DNA]</scope>
    <source>
        <strain evidence="5 6">Phaff 52-87</strain>
    </source>
</reference>
<dbReference type="RefSeq" id="XP_064767955.1">
    <property type="nucleotide sequence ID" value="XM_064912631.1"/>
</dbReference>
<evidence type="ECO:0000256" key="4">
    <source>
        <dbReference type="SAM" id="MobiDB-lite"/>
    </source>
</evidence>
<feature type="compositionally biased region" description="Acidic residues" evidence="4">
    <location>
        <begin position="705"/>
        <end position="731"/>
    </location>
</feature>
<dbReference type="Proteomes" id="UP001498771">
    <property type="component" value="Unassembled WGS sequence"/>
</dbReference>
<keyword evidence="3" id="KW-0539">Nucleus</keyword>
<sequence length="731" mass="82721">MVAKKATKKFNKNHLKHTLEQRKTVQAFKKKISKGHKKPKHRADEESYVGKDASEKKATRKSSEPALGDKNASELFATGIEDDVEDALKTASGSKKSRAAVEDDAGDFTQFLDQEDQDLLQDGDDSEDDDGQEPEDEELLAGEDSDDETEKPAKKSKKAAAAAADDDDDSQELTRADVARWRKALDEEYSLRALKRVAIAFRAAVHVGQDDNSAQKFKYTITDPQVYNDVIMLTLTRLPNVLQHHIPITESPAGRKSAGRKSVPLNSKKYQQLSPILKSLSGNLLVLMSGLTDSKTMAAVLTAGDQLLPYFVGFKKFVKEFIKAVVDIWSTATDEGTRLMAWAVIRSAAESDKSMLELCLKTSYAGMVKNCRHTSVHTMPMILFMKNTAATLYSLDPETTYQTAFDFIRQLAIHLRNSVVHKTKDSYKSVYNWQYIHSLDFWRRVLSLQCDVDKEASDGKESHMRPLIYPLVQVMLGAMRLIPAAQYFPLRFMLFHSLLDLSRDTDVYIPLMPAITELLTSTTVTKSGKPSTLRPFDFEHNIRANTAYLGTRIYQTGVCEQIVECVAEFFGLHAKSIAFPELAVPCVLTLKRYARRRDRMSSLADKSGRKGGKSHQENYRFHKQLLEVVEKIEANSKYIEEKRKNVEFSPTSFEMVDAFLKDIEWESTPLGQYLTVQREVREEKMRILRESLKHEKEDGEGRGDNEEDVFEDEEDDEDIDDEAMPDAPDSD</sequence>
<evidence type="ECO:0000313" key="6">
    <source>
        <dbReference type="Proteomes" id="UP001498771"/>
    </source>
</evidence>
<comment type="caution">
    <text evidence="5">The sequence shown here is derived from an EMBL/GenBank/DDBJ whole genome shotgun (WGS) entry which is preliminary data.</text>
</comment>
<feature type="region of interest" description="Disordered" evidence="4">
    <location>
        <begin position="691"/>
        <end position="731"/>
    </location>
</feature>
<feature type="region of interest" description="Disordered" evidence="4">
    <location>
        <begin position="1"/>
        <end position="74"/>
    </location>
</feature>
<feature type="compositionally biased region" description="Acidic residues" evidence="4">
    <location>
        <begin position="113"/>
        <end position="149"/>
    </location>
</feature>
<accession>A0ABR1F4Z4</accession>
<comment type="similarity">
    <text evidence="2">Belongs to the NOC2 family.</text>
</comment>
<proteinExistence type="inferred from homology"/>
<evidence type="ECO:0000313" key="5">
    <source>
        <dbReference type="EMBL" id="KAK7204922.1"/>
    </source>
</evidence>
<evidence type="ECO:0000256" key="2">
    <source>
        <dbReference type="ARBA" id="ARBA00005907"/>
    </source>
</evidence>
<protein>
    <submittedName>
        <fullName evidence="5">Noc2p family-domain-containing protein</fullName>
    </submittedName>
</protein>
<feature type="compositionally biased region" description="Basic residues" evidence="4">
    <location>
        <begin position="1"/>
        <end position="16"/>
    </location>
</feature>
<dbReference type="InterPro" id="IPR005343">
    <property type="entry name" value="Noc2"/>
</dbReference>
<dbReference type="GeneID" id="90038143"/>
<gene>
    <name evidence="5" type="ORF">BZA70DRAFT_278692</name>
</gene>
<name>A0ABR1F4Z4_9ASCO</name>
<dbReference type="InterPro" id="IPR016024">
    <property type="entry name" value="ARM-type_fold"/>
</dbReference>
<dbReference type="Pfam" id="PF03715">
    <property type="entry name" value="Noc2"/>
    <property type="match status" value="1"/>
</dbReference>
<comment type="subcellular location">
    <subcellularLocation>
        <location evidence="1">Nucleus</location>
    </subcellularLocation>
</comment>